<reference evidence="6" key="2">
    <citation type="submission" date="2022-05" db="EMBL/GenBank/DDBJ databases">
        <authorList>
            <person name="Kim J.-S."/>
            <person name="Lee K."/>
            <person name="Suh M."/>
            <person name="Eom M."/>
            <person name="Kim J.-S."/>
            <person name="Kim D.-S."/>
            <person name="Ko S.-H."/>
            <person name="Shin Y."/>
            <person name="Lee J.-S."/>
        </authorList>
    </citation>
    <scope>NUCLEOTIDE SEQUENCE</scope>
    <source>
        <strain evidence="6">N237</strain>
    </source>
</reference>
<reference evidence="6" key="1">
    <citation type="journal article" date="2018" name="Int. J. Syst. Evol. Microbiol.">
        <title>Jatrophihabitans telluris sp. nov., isolated from sediment soil of lava forest wetlands and the emended description of the genus Jatrophihabitans.</title>
        <authorList>
            <person name="Lee K.C."/>
            <person name="Suh M.K."/>
            <person name="Eom M.K."/>
            <person name="Kim K.K."/>
            <person name="Kim J.S."/>
            <person name="Kim D.S."/>
            <person name="Ko S.H."/>
            <person name="Shin Y.K."/>
            <person name="Lee J.S."/>
        </authorList>
    </citation>
    <scope>NUCLEOTIDE SEQUENCE</scope>
    <source>
        <strain evidence="6">N237</strain>
    </source>
</reference>
<evidence type="ECO:0000313" key="6">
    <source>
        <dbReference type="EMBL" id="UQX88753.1"/>
    </source>
</evidence>
<dbReference type="SUPFAM" id="SSF46785">
    <property type="entry name" value="Winged helix' DNA-binding domain"/>
    <property type="match status" value="1"/>
</dbReference>
<dbReference type="Gene3D" id="3.40.190.10">
    <property type="entry name" value="Periplasmic binding protein-like II"/>
    <property type="match status" value="2"/>
</dbReference>
<dbReference type="Pfam" id="PF00126">
    <property type="entry name" value="HTH_1"/>
    <property type="match status" value="1"/>
</dbReference>
<evidence type="ECO:0000256" key="3">
    <source>
        <dbReference type="ARBA" id="ARBA00023125"/>
    </source>
</evidence>
<dbReference type="Proteomes" id="UP001056336">
    <property type="component" value="Chromosome"/>
</dbReference>
<evidence type="ECO:0000259" key="5">
    <source>
        <dbReference type="PROSITE" id="PS50931"/>
    </source>
</evidence>
<sequence>MPDLESLRLLVLIADAGSIGAAATVLGVSQPAASKRIRYLERELGLALLERQARGSTLTDQGRTVTDWARNVLAATQTLLVGARAMQHSGAARLTTAASQTVAEYLFPHWLAALSRTDAHPSVALRVANSARVIELVRNHDVELGFIESPSVPRDLAGRTVATDRLVVVVAPSHPWSRRRTPVGATDLLDNRLVLREAGSGTRATLERVLPGAPQDYLELDSNAAVKVVVASGTGVAVLSALAVAGELADGRLVEVATSGLDLRRPLRAVWPRGRRLLGAAAEFLAII</sequence>
<dbReference type="PANTHER" id="PTHR30126:SF39">
    <property type="entry name" value="HTH-TYPE TRANSCRIPTIONAL REGULATOR CYSL"/>
    <property type="match status" value="1"/>
</dbReference>
<evidence type="ECO:0000313" key="7">
    <source>
        <dbReference type="Proteomes" id="UP001056336"/>
    </source>
</evidence>
<accession>A0ABY4QZK4</accession>
<dbReference type="PROSITE" id="PS50931">
    <property type="entry name" value="HTH_LYSR"/>
    <property type="match status" value="1"/>
</dbReference>
<keyword evidence="7" id="KW-1185">Reference proteome</keyword>
<dbReference type="InterPro" id="IPR000847">
    <property type="entry name" value="LysR_HTH_N"/>
</dbReference>
<dbReference type="InterPro" id="IPR036388">
    <property type="entry name" value="WH-like_DNA-bd_sf"/>
</dbReference>
<keyword evidence="4" id="KW-0804">Transcription</keyword>
<evidence type="ECO:0000256" key="2">
    <source>
        <dbReference type="ARBA" id="ARBA00023015"/>
    </source>
</evidence>
<proteinExistence type="inferred from homology"/>
<keyword evidence="3" id="KW-0238">DNA-binding</keyword>
<dbReference type="SUPFAM" id="SSF53850">
    <property type="entry name" value="Periplasmic binding protein-like II"/>
    <property type="match status" value="1"/>
</dbReference>
<keyword evidence="2" id="KW-0805">Transcription regulation</keyword>
<dbReference type="Pfam" id="PF03466">
    <property type="entry name" value="LysR_substrate"/>
    <property type="match status" value="1"/>
</dbReference>
<protein>
    <submittedName>
        <fullName evidence="6">LysR family transcriptional regulator</fullName>
    </submittedName>
</protein>
<dbReference type="InterPro" id="IPR036390">
    <property type="entry name" value="WH_DNA-bd_sf"/>
</dbReference>
<dbReference type="InterPro" id="IPR005119">
    <property type="entry name" value="LysR_subst-bd"/>
</dbReference>
<comment type="similarity">
    <text evidence="1">Belongs to the LysR transcriptional regulatory family.</text>
</comment>
<evidence type="ECO:0000256" key="1">
    <source>
        <dbReference type="ARBA" id="ARBA00009437"/>
    </source>
</evidence>
<dbReference type="RefSeq" id="WP_249772464.1">
    <property type="nucleotide sequence ID" value="NZ_CP097332.1"/>
</dbReference>
<feature type="domain" description="HTH lysR-type" evidence="5">
    <location>
        <begin position="2"/>
        <end position="59"/>
    </location>
</feature>
<dbReference type="EMBL" id="CP097332">
    <property type="protein sequence ID" value="UQX88753.1"/>
    <property type="molecule type" value="Genomic_DNA"/>
</dbReference>
<dbReference type="Gene3D" id="1.10.10.10">
    <property type="entry name" value="Winged helix-like DNA-binding domain superfamily/Winged helix DNA-binding domain"/>
    <property type="match status" value="1"/>
</dbReference>
<evidence type="ECO:0000256" key="4">
    <source>
        <dbReference type="ARBA" id="ARBA00023163"/>
    </source>
</evidence>
<gene>
    <name evidence="6" type="ORF">M6D93_01825</name>
</gene>
<name>A0ABY4QZK4_9ACTN</name>
<dbReference type="PANTHER" id="PTHR30126">
    <property type="entry name" value="HTH-TYPE TRANSCRIPTIONAL REGULATOR"/>
    <property type="match status" value="1"/>
</dbReference>
<organism evidence="6 7">
    <name type="scientific">Jatrophihabitans telluris</name>
    <dbReference type="NCBI Taxonomy" id="2038343"/>
    <lineage>
        <taxon>Bacteria</taxon>
        <taxon>Bacillati</taxon>
        <taxon>Actinomycetota</taxon>
        <taxon>Actinomycetes</taxon>
        <taxon>Jatrophihabitantales</taxon>
        <taxon>Jatrophihabitantaceae</taxon>
        <taxon>Jatrophihabitans</taxon>
    </lineage>
</organism>
<dbReference type="PRINTS" id="PR00039">
    <property type="entry name" value="HTHLYSR"/>
</dbReference>